<evidence type="ECO:0000313" key="4">
    <source>
        <dbReference type="Proteomes" id="UP000177269"/>
    </source>
</evidence>
<feature type="transmembrane region" description="Helical" evidence="2">
    <location>
        <begin position="68"/>
        <end position="86"/>
    </location>
</feature>
<evidence type="ECO:0000313" key="3">
    <source>
        <dbReference type="EMBL" id="OHA42983.1"/>
    </source>
</evidence>
<name>A0A1G2P3X8_9BACT</name>
<sequence>MHTQSQNKVSSGQAPRYYRNSSAADSHSLAAEPRGIEPLFRLRSNVVNDKNHSHVLASRNKNDRGRGLVKTAVVVIIAVTLLVYFSSDVRDFFYRDDVKNFIAQILNIIFTIWDGYVKVPATFLWDKLVVGILWGVIIKGALGYISEIRQ</sequence>
<feature type="transmembrane region" description="Helical" evidence="2">
    <location>
        <begin position="128"/>
        <end position="146"/>
    </location>
</feature>
<keyword evidence="2" id="KW-0812">Transmembrane</keyword>
<feature type="region of interest" description="Disordered" evidence="1">
    <location>
        <begin position="1"/>
        <end position="28"/>
    </location>
</feature>
<feature type="compositionally biased region" description="Polar residues" evidence="1">
    <location>
        <begin position="1"/>
        <end position="25"/>
    </location>
</feature>
<gene>
    <name evidence="3" type="ORF">A3G52_01950</name>
</gene>
<protein>
    <submittedName>
        <fullName evidence="3">Uncharacterized protein</fullName>
    </submittedName>
</protein>
<dbReference type="EMBL" id="MHSK01000002">
    <property type="protein sequence ID" value="OHA42983.1"/>
    <property type="molecule type" value="Genomic_DNA"/>
</dbReference>
<organism evidence="3 4">
    <name type="scientific">Candidatus Taylorbacteria bacterium RIFCSPLOWO2_12_FULL_43_20</name>
    <dbReference type="NCBI Taxonomy" id="1802332"/>
    <lineage>
        <taxon>Bacteria</taxon>
        <taxon>Candidatus Tayloriibacteriota</taxon>
    </lineage>
</organism>
<evidence type="ECO:0000256" key="2">
    <source>
        <dbReference type="SAM" id="Phobius"/>
    </source>
</evidence>
<keyword evidence="2" id="KW-1133">Transmembrane helix</keyword>
<proteinExistence type="predicted"/>
<dbReference type="Proteomes" id="UP000177269">
    <property type="component" value="Unassembled WGS sequence"/>
</dbReference>
<accession>A0A1G2P3X8</accession>
<dbReference type="AlphaFoldDB" id="A0A1G2P3X8"/>
<comment type="caution">
    <text evidence="3">The sequence shown here is derived from an EMBL/GenBank/DDBJ whole genome shotgun (WGS) entry which is preliminary data.</text>
</comment>
<reference evidence="3 4" key="1">
    <citation type="journal article" date="2016" name="Nat. Commun.">
        <title>Thousands of microbial genomes shed light on interconnected biogeochemical processes in an aquifer system.</title>
        <authorList>
            <person name="Anantharaman K."/>
            <person name="Brown C.T."/>
            <person name="Hug L.A."/>
            <person name="Sharon I."/>
            <person name="Castelle C.J."/>
            <person name="Probst A.J."/>
            <person name="Thomas B.C."/>
            <person name="Singh A."/>
            <person name="Wilkins M.J."/>
            <person name="Karaoz U."/>
            <person name="Brodie E.L."/>
            <person name="Williams K.H."/>
            <person name="Hubbard S.S."/>
            <person name="Banfield J.F."/>
        </authorList>
    </citation>
    <scope>NUCLEOTIDE SEQUENCE [LARGE SCALE GENOMIC DNA]</scope>
</reference>
<evidence type="ECO:0000256" key="1">
    <source>
        <dbReference type="SAM" id="MobiDB-lite"/>
    </source>
</evidence>
<keyword evidence="2" id="KW-0472">Membrane</keyword>